<proteinExistence type="predicted"/>
<sequence>MGDVPSHNTPFLAKLSNIICHTQTGCDATLTDLPFGGLNIIMVGNFHQFPPMATKASAPIIWPCNVENNMHEELVRCHIYEQFDIVIHLKTQVRVTDVGWCDLLHHICNGSCSKHEINMLWGLVLENPTCPLMDFSTLPWKDAVLVTPQHAM</sequence>
<protein>
    <recommendedName>
        <fullName evidence="3">DNA helicase</fullName>
    </recommendedName>
</protein>
<dbReference type="InParanoid" id="A0A0C3P2F1"/>
<accession>A0A0C3P2F1</accession>
<organism evidence="1 2">
    <name type="scientific">Pisolithus tinctorius Marx 270</name>
    <dbReference type="NCBI Taxonomy" id="870435"/>
    <lineage>
        <taxon>Eukaryota</taxon>
        <taxon>Fungi</taxon>
        <taxon>Dikarya</taxon>
        <taxon>Basidiomycota</taxon>
        <taxon>Agaricomycotina</taxon>
        <taxon>Agaricomycetes</taxon>
        <taxon>Agaricomycetidae</taxon>
        <taxon>Boletales</taxon>
        <taxon>Sclerodermatineae</taxon>
        <taxon>Pisolithaceae</taxon>
        <taxon>Pisolithus</taxon>
    </lineage>
</organism>
<dbReference type="AlphaFoldDB" id="A0A0C3P2F1"/>
<evidence type="ECO:0000313" key="1">
    <source>
        <dbReference type="EMBL" id="KIO01479.1"/>
    </source>
</evidence>
<dbReference type="Proteomes" id="UP000054217">
    <property type="component" value="Unassembled WGS sequence"/>
</dbReference>
<name>A0A0C3P2F1_PISTI</name>
<dbReference type="HOGENOM" id="CLU_144956_0_0_1"/>
<evidence type="ECO:0000313" key="2">
    <source>
        <dbReference type="Proteomes" id="UP000054217"/>
    </source>
</evidence>
<reference evidence="1 2" key="1">
    <citation type="submission" date="2014-04" db="EMBL/GenBank/DDBJ databases">
        <authorList>
            <consortium name="DOE Joint Genome Institute"/>
            <person name="Kuo A."/>
            <person name="Kohler A."/>
            <person name="Costa M.D."/>
            <person name="Nagy L.G."/>
            <person name="Floudas D."/>
            <person name="Copeland A."/>
            <person name="Barry K.W."/>
            <person name="Cichocki N."/>
            <person name="Veneault-Fourrey C."/>
            <person name="LaButti K."/>
            <person name="Lindquist E.A."/>
            <person name="Lipzen A."/>
            <person name="Lundell T."/>
            <person name="Morin E."/>
            <person name="Murat C."/>
            <person name="Sun H."/>
            <person name="Tunlid A."/>
            <person name="Henrissat B."/>
            <person name="Grigoriev I.V."/>
            <person name="Hibbett D.S."/>
            <person name="Martin F."/>
            <person name="Nordberg H.P."/>
            <person name="Cantor M.N."/>
            <person name="Hua S.X."/>
        </authorList>
    </citation>
    <scope>NUCLEOTIDE SEQUENCE [LARGE SCALE GENOMIC DNA]</scope>
    <source>
        <strain evidence="1 2">Marx 270</strain>
    </source>
</reference>
<reference evidence="2" key="2">
    <citation type="submission" date="2015-01" db="EMBL/GenBank/DDBJ databases">
        <title>Evolutionary Origins and Diversification of the Mycorrhizal Mutualists.</title>
        <authorList>
            <consortium name="DOE Joint Genome Institute"/>
            <consortium name="Mycorrhizal Genomics Consortium"/>
            <person name="Kohler A."/>
            <person name="Kuo A."/>
            <person name="Nagy L.G."/>
            <person name="Floudas D."/>
            <person name="Copeland A."/>
            <person name="Barry K.W."/>
            <person name="Cichocki N."/>
            <person name="Veneault-Fourrey C."/>
            <person name="LaButti K."/>
            <person name="Lindquist E.A."/>
            <person name="Lipzen A."/>
            <person name="Lundell T."/>
            <person name="Morin E."/>
            <person name="Murat C."/>
            <person name="Riley R."/>
            <person name="Ohm R."/>
            <person name="Sun H."/>
            <person name="Tunlid A."/>
            <person name="Henrissat B."/>
            <person name="Grigoriev I.V."/>
            <person name="Hibbett D.S."/>
            <person name="Martin F."/>
        </authorList>
    </citation>
    <scope>NUCLEOTIDE SEQUENCE [LARGE SCALE GENOMIC DNA]</scope>
    <source>
        <strain evidence="2">Marx 270</strain>
    </source>
</reference>
<gene>
    <name evidence="1" type="ORF">M404DRAFT_150174</name>
</gene>
<dbReference type="EMBL" id="KN831988">
    <property type="protein sequence ID" value="KIO01479.1"/>
    <property type="molecule type" value="Genomic_DNA"/>
</dbReference>
<dbReference type="OrthoDB" id="2986975at2759"/>
<evidence type="ECO:0008006" key="3">
    <source>
        <dbReference type="Google" id="ProtNLM"/>
    </source>
</evidence>
<keyword evidence="2" id="KW-1185">Reference proteome</keyword>